<dbReference type="InParanoid" id="A0D5M4"/>
<keyword evidence="1" id="KW-0175">Coiled coil</keyword>
<proteinExistence type="predicted"/>
<feature type="coiled-coil region" evidence="1">
    <location>
        <begin position="78"/>
        <end position="246"/>
    </location>
</feature>
<dbReference type="KEGG" id="ptm:GSPATT00013771001"/>
<keyword evidence="3" id="KW-1185">Reference proteome</keyword>
<dbReference type="OrthoDB" id="299897at2759"/>
<feature type="coiled-coil region" evidence="1">
    <location>
        <begin position="330"/>
        <end position="396"/>
    </location>
</feature>
<gene>
    <name evidence="2" type="ORF">GSPATT00013771001</name>
</gene>
<evidence type="ECO:0000313" key="2">
    <source>
        <dbReference type="EMBL" id="CAK78341.1"/>
    </source>
</evidence>
<protein>
    <submittedName>
        <fullName evidence="2">Uncharacterized protein</fullName>
    </submittedName>
</protein>
<evidence type="ECO:0000313" key="3">
    <source>
        <dbReference type="Proteomes" id="UP000000600"/>
    </source>
</evidence>
<name>A0D5M4_PARTE</name>
<dbReference type="OMA" id="PQFPYYE"/>
<dbReference type="EMBL" id="CT868307">
    <property type="protein sequence ID" value="CAK78341.1"/>
    <property type="molecule type" value="Genomic_DNA"/>
</dbReference>
<dbReference type="Proteomes" id="UP000000600">
    <property type="component" value="Unassembled WGS sequence"/>
</dbReference>
<organism evidence="2 3">
    <name type="scientific">Paramecium tetraurelia</name>
    <dbReference type="NCBI Taxonomy" id="5888"/>
    <lineage>
        <taxon>Eukaryota</taxon>
        <taxon>Sar</taxon>
        <taxon>Alveolata</taxon>
        <taxon>Ciliophora</taxon>
        <taxon>Intramacronucleata</taxon>
        <taxon>Oligohymenophorea</taxon>
        <taxon>Peniculida</taxon>
        <taxon>Parameciidae</taxon>
        <taxon>Paramecium</taxon>
    </lineage>
</organism>
<dbReference type="HOGENOM" id="CLU_663010_0_0_1"/>
<dbReference type="GeneID" id="5031522"/>
<dbReference type="AlphaFoldDB" id="A0D5M4"/>
<reference evidence="2 3" key="1">
    <citation type="journal article" date="2006" name="Nature">
        <title>Global trends of whole-genome duplications revealed by the ciliate Paramecium tetraurelia.</title>
        <authorList>
            <consortium name="Genoscope"/>
            <person name="Aury J.-M."/>
            <person name="Jaillon O."/>
            <person name="Duret L."/>
            <person name="Noel B."/>
            <person name="Jubin C."/>
            <person name="Porcel B.M."/>
            <person name="Segurens B."/>
            <person name="Daubin V."/>
            <person name="Anthouard V."/>
            <person name="Aiach N."/>
            <person name="Arnaiz O."/>
            <person name="Billaut A."/>
            <person name="Beisson J."/>
            <person name="Blanc I."/>
            <person name="Bouhouche K."/>
            <person name="Camara F."/>
            <person name="Duharcourt S."/>
            <person name="Guigo R."/>
            <person name="Gogendeau D."/>
            <person name="Katinka M."/>
            <person name="Keller A.-M."/>
            <person name="Kissmehl R."/>
            <person name="Klotz C."/>
            <person name="Koll F."/>
            <person name="Le Moue A."/>
            <person name="Lepere C."/>
            <person name="Malinsky S."/>
            <person name="Nowacki M."/>
            <person name="Nowak J.K."/>
            <person name="Plattner H."/>
            <person name="Poulain J."/>
            <person name="Ruiz F."/>
            <person name="Serrano V."/>
            <person name="Zagulski M."/>
            <person name="Dessen P."/>
            <person name="Betermier M."/>
            <person name="Weissenbach J."/>
            <person name="Scarpelli C."/>
            <person name="Schachter V."/>
            <person name="Sperling L."/>
            <person name="Meyer E."/>
            <person name="Cohen J."/>
            <person name="Wincker P."/>
        </authorList>
    </citation>
    <scope>NUCLEOTIDE SEQUENCE [LARGE SCALE GENOMIC DNA]</scope>
    <source>
        <strain evidence="2 3">Stock d4-2</strain>
    </source>
</reference>
<accession>A0D5M4</accession>
<sequence length="415" mass="49976">MQKQPLKLIQTPSTYVTKTPEKAINTSPFKGYSHSDKQQMTPIKYNVGYPQVQQTINQNLQPQFPYYENTSPFRQESREQLFQRIYNLEDNLRAITKRYDQLKEEQEKQRTKKCDTDRNCTQLQQKCLDQENELKKHIQSAKQNETKYKQISSQLQEFKEKLNEKDNEILEQKTVQEKFQKILKQKEKEINELKLMLKQEKDLRSFESDKLIQEFTQTYNELSQQNDQLIQENDELKTTILEFDNQGRSLSSKKQSEQNFQTNTDFLDDPELRQFVHEYLTKNDEYYLNQIPEKQLRTAVQIIKDIFQTVTARKLKEIKSQQFQQPKQINEEIEINLQEVKKKREFLIKEIKHKMERVVKSKEFNLMEFNDLQREIEELKKELGSVENLIQQMEQSLLMNPHRNSCVSFDNEEFQ</sequence>
<evidence type="ECO:0000256" key="1">
    <source>
        <dbReference type="SAM" id="Coils"/>
    </source>
</evidence>
<dbReference type="RefSeq" id="XP_001445738.1">
    <property type="nucleotide sequence ID" value="XM_001445701.2"/>
</dbReference>